<protein>
    <submittedName>
        <fullName evidence="1">Uncharacterized protein</fullName>
    </submittedName>
</protein>
<name>A0ACC3DVV8_9PEZI</name>
<proteinExistence type="predicted"/>
<keyword evidence="2" id="KW-1185">Reference proteome</keyword>
<dbReference type="Proteomes" id="UP001186974">
    <property type="component" value="Unassembled WGS sequence"/>
</dbReference>
<evidence type="ECO:0000313" key="2">
    <source>
        <dbReference type="Proteomes" id="UP001186974"/>
    </source>
</evidence>
<comment type="caution">
    <text evidence="1">The sequence shown here is derived from an EMBL/GenBank/DDBJ whole genome shotgun (WGS) entry which is preliminary data.</text>
</comment>
<evidence type="ECO:0000313" key="1">
    <source>
        <dbReference type="EMBL" id="KAK3080852.1"/>
    </source>
</evidence>
<reference evidence="1" key="1">
    <citation type="submission" date="2024-09" db="EMBL/GenBank/DDBJ databases">
        <title>Black Yeasts Isolated from many extreme environments.</title>
        <authorList>
            <person name="Coleine C."/>
            <person name="Stajich J.E."/>
            <person name="Selbmann L."/>
        </authorList>
    </citation>
    <scope>NUCLEOTIDE SEQUENCE</scope>
    <source>
        <strain evidence="1">CCFEE 5737</strain>
    </source>
</reference>
<accession>A0ACC3DVV8</accession>
<organism evidence="1 2">
    <name type="scientific">Coniosporium uncinatum</name>
    <dbReference type="NCBI Taxonomy" id="93489"/>
    <lineage>
        <taxon>Eukaryota</taxon>
        <taxon>Fungi</taxon>
        <taxon>Dikarya</taxon>
        <taxon>Ascomycota</taxon>
        <taxon>Pezizomycotina</taxon>
        <taxon>Dothideomycetes</taxon>
        <taxon>Dothideomycetes incertae sedis</taxon>
        <taxon>Coniosporium</taxon>
    </lineage>
</organism>
<dbReference type="EMBL" id="JAWDJW010000375">
    <property type="protein sequence ID" value="KAK3080852.1"/>
    <property type="molecule type" value="Genomic_DNA"/>
</dbReference>
<feature type="non-terminal residue" evidence="1">
    <location>
        <position position="1"/>
    </location>
</feature>
<gene>
    <name evidence="1" type="ORF">LTS18_012501</name>
</gene>
<sequence>VLLGKQPPKDRKLLIFATTTERSVLQQLDLFPRFDAEIAVPNVNTQQELVYVLKRSGAFDEQAMRRAINEIQDTTGSAEIGVGIKKILTGIETAKQDDADMAGRFARVMSQSIASRY</sequence>